<dbReference type="Proteomes" id="UP001499978">
    <property type="component" value="Unassembled WGS sequence"/>
</dbReference>
<dbReference type="EMBL" id="BAAARY010000009">
    <property type="protein sequence ID" value="GAA2523986.1"/>
    <property type="molecule type" value="Genomic_DNA"/>
</dbReference>
<evidence type="ECO:0000313" key="5">
    <source>
        <dbReference type="EMBL" id="GAA2523986.1"/>
    </source>
</evidence>
<evidence type="ECO:0000256" key="3">
    <source>
        <dbReference type="SAM" id="SignalP"/>
    </source>
</evidence>
<keyword evidence="2" id="KW-1133">Transmembrane helix</keyword>
<feature type="coiled-coil region" evidence="1">
    <location>
        <begin position="193"/>
        <end position="220"/>
    </location>
</feature>
<reference evidence="5 6" key="1">
    <citation type="journal article" date="2019" name="Int. J. Syst. Evol. Microbiol.">
        <title>The Global Catalogue of Microorganisms (GCM) 10K type strain sequencing project: providing services to taxonomists for standard genome sequencing and annotation.</title>
        <authorList>
            <consortium name="The Broad Institute Genomics Platform"/>
            <consortium name="The Broad Institute Genome Sequencing Center for Infectious Disease"/>
            <person name="Wu L."/>
            <person name="Ma J."/>
        </authorList>
    </citation>
    <scope>NUCLEOTIDE SEQUENCE [LARGE SCALE GENOMIC DNA]</scope>
    <source>
        <strain evidence="5 6">JCM 3367</strain>
    </source>
</reference>
<keyword evidence="3" id="KW-0732">Signal</keyword>
<organism evidence="5 6">
    <name type="scientific">Pilimelia columellifera subsp. columellifera</name>
    <dbReference type="NCBI Taxonomy" id="706583"/>
    <lineage>
        <taxon>Bacteria</taxon>
        <taxon>Bacillati</taxon>
        <taxon>Actinomycetota</taxon>
        <taxon>Actinomycetes</taxon>
        <taxon>Micromonosporales</taxon>
        <taxon>Micromonosporaceae</taxon>
        <taxon>Pilimelia</taxon>
    </lineage>
</organism>
<keyword evidence="2" id="KW-0812">Transmembrane</keyword>
<evidence type="ECO:0000313" key="6">
    <source>
        <dbReference type="Proteomes" id="UP001499978"/>
    </source>
</evidence>
<feature type="domain" description="DUF4349" evidence="4">
    <location>
        <begin position="74"/>
        <end position="281"/>
    </location>
</feature>
<sequence>MTSSSRFATARALAVTVAASLVAGCGADDASSRSAPAPAVHQDAENAYQDTAGLRQAEGQGRPATPAPVAADRRQVIHTGSLTVRVDRSARVDEAAAKAISIARAAGGYVGGDQRAHDGDQSRATVELRIPASRFGAVVDELAKVGDREEGRELSADDVTEQVVDLDVRIASQQASVTRTRALLARASSITELVSVEGELAEREKELASLQARQRSLADAVAMSTLRLAILGPDVAADGPTTGFVAGLKAGWGAFTSSLQVAVTVLGALLPWLVLIGVPMAGLLVALRRRRPAARVDPSGPTT</sequence>
<dbReference type="RefSeq" id="WP_344172116.1">
    <property type="nucleotide sequence ID" value="NZ_BAAARY010000009.1"/>
</dbReference>
<dbReference type="Pfam" id="PF14257">
    <property type="entry name" value="DUF4349"/>
    <property type="match status" value="1"/>
</dbReference>
<proteinExistence type="predicted"/>
<feature type="signal peptide" evidence="3">
    <location>
        <begin position="1"/>
        <end position="23"/>
    </location>
</feature>
<feature type="chain" id="PRO_5045154682" evidence="3">
    <location>
        <begin position="24"/>
        <end position="303"/>
    </location>
</feature>
<comment type="caution">
    <text evidence="5">The sequence shown here is derived from an EMBL/GenBank/DDBJ whole genome shotgun (WGS) entry which is preliminary data.</text>
</comment>
<keyword evidence="2" id="KW-0472">Membrane</keyword>
<evidence type="ECO:0000259" key="4">
    <source>
        <dbReference type="Pfam" id="PF14257"/>
    </source>
</evidence>
<gene>
    <name evidence="5" type="ORF">GCM10010201_23090</name>
</gene>
<accession>A0ABN3NJE7</accession>
<evidence type="ECO:0000256" key="1">
    <source>
        <dbReference type="SAM" id="Coils"/>
    </source>
</evidence>
<dbReference type="PROSITE" id="PS51257">
    <property type="entry name" value="PROKAR_LIPOPROTEIN"/>
    <property type="match status" value="1"/>
</dbReference>
<dbReference type="InterPro" id="IPR025645">
    <property type="entry name" value="DUF4349"/>
</dbReference>
<protein>
    <submittedName>
        <fullName evidence="5">DUF4349 domain-containing protein</fullName>
    </submittedName>
</protein>
<feature type="transmembrane region" description="Helical" evidence="2">
    <location>
        <begin position="265"/>
        <end position="287"/>
    </location>
</feature>
<evidence type="ECO:0000256" key="2">
    <source>
        <dbReference type="SAM" id="Phobius"/>
    </source>
</evidence>
<keyword evidence="6" id="KW-1185">Reference proteome</keyword>
<keyword evidence="1" id="KW-0175">Coiled coil</keyword>
<name>A0ABN3NJE7_9ACTN</name>